<evidence type="ECO:0000256" key="7">
    <source>
        <dbReference type="RuleBase" id="RU363032"/>
    </source>
</evidence>
<dbReference type="CDD" id="cd06261">
    <property type="entry name" value="TM_PBP2"/>
    <property type="match status" value="1"/>
</dbReference>
<feature type="transmembrane region" description="Helical" evidence="7">
    <location>
        <begin position="12"/>
        <end position="36"/>
    </location>
</feature>
<name>A0ABW0LUN6_9BACL</name>
<keyword evidence="2 7" id="KW-0813">Transport</keyword>
<evidence type="ECO:0000256" key="2">
    <source>
        <dbReference type="ARBA" id="ARBA00022448"/>
    </source>
</evidence>
<comment type="similarity">
    <text evidence="7">Belongs to the binding-protein-dependent transport system permease family.</text>
</comment>
<feature type="domain" description="ABC transmembrane type-1" evidence="8">
    <location>
        <begin position="75"/>
        <end position="277"/>
    </location>
</feature>
<evidence type="ECO:0000256" key="1">
    <source>
        <dbReference type="ARBA" id="ARBA00004651"/>
    </source>
</evidence>
<dbReference type="PANTHER" id="PTHR43744:SF9">
    <property type="entry name" value="POLYGALACTURONAN_RHAMNOGALACTURONAN TRANSPORT SYSTEM PERMEASE PROTEIN YTCP"/>
    <property type="match status" value="1"/>
</dbReference>
<evidence type="ECO:0000256" key="5">
    <source>
        <dbReference type="ARBA" id="ARBA00022989"/>
    </source>
</evidence>
<comment type="subcellular location">
    <subcellularLocation>
        <location evidence="1 7">Cell membrane</location>
        <topology evidence="1 7">Multi-pass membrane protein</topology>
    </subcellularLocation>
</comment>
<evidence type="ECO:0000256" key="3">
    <source>
        <dbReference type="ARBA" id="ARBA00022475"/>
    </source>
</evidence>
<gene>
    <name evidence="9" type="ORF">ACFPPD_09875</name>
</gene>
<dbReference type="RefSeq" id="WP_209749134.1">
    <property type="nucleotide sequence ID" value="NZ_JBHSMH010000023.1"/>
</dbReference>
<protein>
    <submittedName>
        <fullName evidence="9">Carbohydrate ABC transporter permease</fullName>
    </submittedName>
</protein>
<comment type="caution">
    <text evidence="9">The sequence shown here is derived from an EMBL/GenBank/DDBJ whole genome shotgun (WGS) entry which is preliminary data.</text>
</comment>
<dbReference type="InterPro" id="IPR035906">
    <property type="entry name" value="MetI-like_sf"/>
</dbReference>
<dbReference type="Proteomes" id="UP001596105">
    <property type="component" value="Unassembled WGS sequence"/>
</dbReference>
<dbReference type="InterPro" id="IPR000515">
    <property type="entry name" value="MetI-like"/>
</dbReference>
<keyword evidence="4 7" id="KW-0812">Transmembrane</keyword>
<keyword evidence="6 7" id="KW-0472">Membrane</keyword>
<keyword evidence="3" id="KW-1003">Cell membrane</keyword>
<organism evidence="9 10">
    <name type="scientific">Cohnella suwonensis</name>
    <dbReference type="NCBI Taxonomy" id="696072"/>
    <lineage>
        <taxon>Bacteria</taxon>
        <taxon>Bacillati</taxon>
        <taxon>Bacillota</taxon>
        <taxon>Bacilli</taxon>
        <taxon>Bacillales</taxon>
        <taxon>Paenibacillaceae</taxon>
        <taxon>Cohnella</taxon>
    </lineage>
</organism>
<dbReference type="PANTHER" id="PTHR43744">
    <property type="entry name" value="ABC TRANSPORTER PERMEASE PROTEIN MG189-RELATED-RELATED"/>
    <property type="match status" value="1"/>
</dbReference>
<evidence type="ECO:0000313" key="10">
    <source>
        <dbReference type="Proteomes" id="UP001596105"/>
    </source>
</evidence>
<accession>A0ABW0LUN6</accession>
<feature type="transmembrane region" description="Helical" evidence="7">
    <location>
        <begin position="78"/>
        <end position="98"/>
    </location>
</feature>
<sequence>MKIKRHPGEIVFDTCNAFVLVLASVLILIPLVHVVASSFSSTGALIQAEVGLWPVGFHWDNYKAVFNNDMVWNSFRNTIIVVVVGTLMNMALTVTTAYPLSKPYLRGRKIVLLFIVFTLIFYAPIIPTYLVVKSLGMLNTLWALMIPLAINAFNLLICLTFFRSLPEELFEAARVDGVSEFGMVWKIAVPLSKPIMYTLMLFYSVQHWNNYYSALLFITKQDLRPLQLYLYTIVAQNNVSEMLAQATEASTGMSPQGLQMATVMVATLPVLLIYPFIQKHFVKGALIGSVKE</sequence>
<dbReference type="Gene3D" id="1.10.3720.10">
    <property type="entry name" value="MetI-like"/>
    <property type="match status" value="1"/>
</dbReference>
<evidence type="ECO:0000313" key="9">
    <source>
        <dbReference type="EMBL" id="MFC5469031.1"/>
    </source>
</evidence>
<feature type="transmembrane region" description="Helical" evidence="7">
    <location>
        <begin position="183"/>
        <end position="205"/>
    </location>
</feature>
<dbReference type="EMBL" id="JBHSMH010000023">
    <property type="protein sequence ID" value="MFC5469031.1"/>
    <property type="molecule type" value="Genomic_DNA"/>
</dbReference>
<proteinExistence type="inferred from homology"/>
<feature type="transmembrane region" description="Helical" evidence="7">
    <location>
        <begin position="142"/>
        <end position="162"/>
    </location>
</feature>
<feature type="transmembrane region" description="Helical" evidence="7">
    <location>
        <begin position="258"/>
        <end position="277"/>
    </location>
</feature>
<evidence type="ECO:0000256" key="4">
    <source>
        <dbReference type="ARBA" id="ARBA00022692"/>
    </source>
</evidence>
<dbReference type="PROSITE" id="PS50928">
    <property type="entry name" value="ABC_TM1"/>
    <property type="match status" value="1"/>
</dbReference>
<evidence type="ECO:0000256" key="6">
    <source>
        <dbReference type="ARBA" id="ARBA00023136"/>
    </source>
</evidence>
<evidence type="ECO:0000259" key="8">
    <source>
        <dbReference type="PROSITE" id="PS50928"/>
    </source>
</evidence>
<keyword evidence="10" id="KW-1185">Reference proteome</keyword>
<dbReference type="Pfam" id="PF00528">
    <property type="entry name" value="BPD_transp_1"/>
    <property type="match status" value="1"/>
</dbReference>
<reference evidence="10" key="1">
    <citation type="journal article" date="2019" name="Int. J. Syst. Evol. Microbiol.">
        <title>The Global Catalogue of Microorganisms (GCM) 10K type strain sequencing project: providing services to taxonomists for standard genome sequencing and annotation.</title>
        <authorList>
            <consortium name="The Broad Institute Genomics Platform"/>
            <consortium name="The Broad Institute Genome Sequencing Center for Infectious Disease"/>
            <person name="Wu L."/>
            <person name="Ma J."/>
        </authorList>
    </citation>
    <scope>NUCLEOTIDE SEQUENCE [LARGE SCALE GENOMIC DNA]</scope>
    <source>
        <strain evidence="10">CCUG 57113</strain>
    </source>
</reference>
<feature type="transmembrane region" description="Helical" evidence="7">
    <location>
        <begin position="110"/>
        <end position="130"/>
    </location>
</feature>
<dbReference type="SUPFAM" id="SSF161098">
    <property type="entry name" value="MetI-like"/>
    <property type="match status" value="1"/>
</dbReference>
<keyword evidence="5 7" id="KW-1133">Transmembrane helix</keyword>